<dbReference type="OrthoDB" id="10456812at2759"/>
<organism evidence="2 3">
    <name type="scientific">Ceraceosorus guamensis</name>
    <dbReference type="NCBI Taxonomy" id="1522189"/>
    <lineage>
        <taxon>Eukaryota</taxon>
        <taxon>Fungi</taxon>
        <taxon>Dikarya</taxon>
        <taxon>Basidiomycota</taxon>
        <taxon>Ustilaginomycotina</taxon>
        <taxon>Exobasidiomycetes</taxon>
        <taxon>Ceraceosorales</taxon>
        <taxon>Ceraceosoraceae</taxon>
        <taxon>Ceraceosorus</taxon>
    </lineage>
</organism>
<feature type="compositionally biased region" description="Acidic residues" evidence="1">
    <location>
        <begin position="404"/>
        <end position="420"/>
    </location>
</feature>
<keyword evidence="3" id="KW-1185">Reference proteome</keyword>
<dbReference type="GeneID" id="37032762"/>
<dbReference type="RefSeq" id="XP_025368029.1">
    <property type="nucleotide sequence ID" value="XM_025510892.1"/>
</dbReference>
<feature type="region of interest" description="Disordered" evidence="1">
    <location>
        <begin position="377"/>
        <end position="464"/>
    </location>
</feature>
<dbReference type="EMBL" id="KZ819405">
    <property type="protein sequence ID" value="PWN40869.1"/>
    <property type="molecule type" value="Genomic_DNA"/>
</dbReference>
<sequence>MYSGQLHLRDHFHKRMDQRPTGFLLLPSEATMLYCISSLLQCLAEKERMQEPGEQWQLDLNGALQLYDLRMDAQDLRLFDYVPLQLAPFDSTSIKVYAGELLPNGYDFESHFDHEWAGPDPDDEGRLLREPLTIRLALSPIKASAYAVMHVRHRQSRCPASVQRSLQLAEYLLRLVCIDRLSAWRDLPMPAGVSCPDNLAPRSEAARRFAPLLRPSSARVKSTASRRRDDEQRTSSPDPTGPSKRRPDSQQGQMHSGSKRRRSTSMFSQKDESADAYREVCILPASQELPSGLAALIRPADFAPTELVRYEELLQDLATEVRLGQDDRTSVILARLLGLDDEHEAEASAFDKQVEILLQERQDRKDREAWEREELEEAALEREADGEEYWERASDAFGHREGSAAEEEVGGSSAEEDVETDSSGQSRQEDEHVAQQEGGATSDSRKPSSPLKWHMSDTTPTLQR</sequence>
<dbReference type="Proteomes" id="UP000245783">
    <property type="component" value="Unassembled WGS sequence"/>
</dbReference>
<evidence type="ECO:0000313" key="3">
    <source>
        <dbReference type="Proteomes" id="UP000245783"/>
    </source>
</evidence>
<dbReference type="InParanoid" id="A0A316VTD8"/>
<dbReference type="AlphaFoldDB" id="A0A316VTD8"/>
<evidence type="ECO:0000256" key="1">
    <source>
        <dbReference type="SAM" id="MobiDB-lite"/>
    </source>
</evidence>
<feature type="compositionally biased region" description="Basic and acidic residues" evidence="1">
    <location>
        <begin position="379"/>
        <end position="403"/>
    </location>
</feature>
<feature type="region of interest" description="Disordered" evidence="1">
    <location>
        <begin position="210"/>
        <end position="270"/>
    </location>
</feature>
<proteinExistence type="predicted"/>
<accession>A0A316VTD8</accession>
<reference evidence="2 3" key="1">
    <citation type="journal article" date="2018" name="Mol. Biol. Evol.">
        <title>Broad Genomic Sampling Reveals a Smut Pathogenic Ancestry of the Fungal Clade Ustilaginomycotina.</title>
        <authorList>
            <person name="Kijpornyongpan T."/>
            <person name="Mondo S.J."/>
            <person name="Barry K."/>
            <person name="Sandor L."/>
            <person name="Lee J."/>
            <person name="Lipzen A."/>
            <person name="Pangilinan J."/>
            <person name="LaButti K."/>
            <person name="Hainaut M."/>
            <person name="Henrissat B."/>
            <person name="Grigoriev I.V."/>
            <person name="Spatafora J.W."/>
            <person name="Aime M.C."/>
        </authorList>
    </citation>
    <scope>NUCLEOTIDE SEQUENCE [LARGE SCALE GENOMIC DNA]</scope>
    <source>
        <strain evidence="2 3">MCA 4658</strain>
    </source>
</reference>
<gene>
    <name evidence="2" type="ORF">IE81DRAFT_201801</name>
</gene>
<evidence type="ECO:0000313" key="2">
    <source>
        <dbReference type="EMBL" id="PWN40869.1"/>
    </source>
</evidence>
<protein>
    <submittedName>
        <fullName evidence="2">Uncharacterized protein</fullName>
    </submittedName>
</protein>
<name>A0A316VTD8_9BASI</name>